<proteinExistence type="inferred from homology"/>
<evidence type="ECO:0000259" key="10">
    <source>
        <dbReference type="PROSITE" id="PS50026"/>
    </source>
</evidence>
<dbReference type="PROSITE" id="PS00010">
    <property type="entry name" value="ASX_HYDROXYL"/>
    <property type="match status" value="1"/>
</dbReference>
<evidence type="ECO:0000256" key="1">
    <source>
        <dbReference type="ARBA" id="ARBA00005897"/>
    </source>
</evidence>
<comment type="similarity">
    <text evidence="2">Belongs to the canopy family.</text>
</comment>
<evidence type="ECO:0000256" key="6">
    <source>
        <dbReference type="ARBA" id="ARBA00022837"/>
    </source>
</evidence>
<dbReference type="InterPro" id="IPR000152">
    <property type="entry name" value="EGF-type_Asp/Asn_hydroxyl_site"/>
</dbReference>
<keyword evidence="7 8" id="KW-1015">Disulfide bond</keyword>
<keyword evidence="3 8" id="KW-0245">EGF-like domain</keyword>
<dbReference type="Proteomes" id="UP000271098">
    <property type="component" value="Unassembled WGS sequence"/>
</dbReference>
<dbReference type="SMART" id="SM00179">
    <property type="entry name" value="EGF_CA"/>
    <property type="match status" value="1"/>
</dbReference>
<evidence type="ECO:0000256" key="4">
    <source>
        <dbReference type="ARBA" id="ARBA00022729"/>
    </source>
</evidence>
<dbReference type="Pfam" id="PF07645">
    <property type="entry name" value="EGF_CA"/>
    <property type="match status" value="1"/>
</dbReference>
<evidence type="ECO:0000256" key="9">
    <source>
        <dbReference type="SAM" id="SignalP"/>
    </source>
</evidence>
<protein>
    <submittedName>
        <fullName evidence="13">Cysteine-rich with EGF-like domain protein 2</fullName>
    </submittedName>
</protein>
<dbReference type="SUPFAM" id="SSF57184">
    <property type="entry name" value="Growth factor receptor domain"/>
    <property type="match status" value="1"/>
</dbReference>
<keyword evidence="5" id="KW-0677">Repeat</keyword>
<dbReference type="Pfam" id="PF11938">
    <property type="entry name" value="DUF3456"/>
    <property type="match status" value="2"/>
</dbReference>
<dbReference type="InterPro" id="IPR021852">
    <property type="entry name" value="DUF3456"/>
</dbReference>
<comment type="caution">
    <text evidence="8">Lacks conserved residue(s) required for the propagation of feature annotation.</text>
</comment>
<keyword evidence="4 9" id="KW-0732">Signal</keyword>
<dbReference type="InterPro" id="IPR009030">
    <property type="entry name" value="Growth_fac_rcpt_cys_sf"/>
</dbReference>
<evidence type="ECO:0000313" key="11">
    <source>
        <dbReference type="EMBL" id="VDN31827.1"/>
    </source>
</evidence>
<dbReference type="InterPro" id="IPR002049">
    <property type="entry name" value="LE_dom"/>
</dbReference>
<evidence type="ECO:0000256" key="7">
    <source>
        <dbReference type="ARBA" id="ARBA00023157"/>
    </source>
</evidence>
<feature type="chain" id="PRO_5043139089" evidence="9">
    <location>
        <begin position="26"/>
        <end position="316"/>
    </location>
</feature>
<dbReference type="AlphaFoldDB" id="A0A183EBY1"/>
<gene>
    <name evidence="11" type="ORF">GPUH_LOCUS18472</name>
</gene>
<reference evidence="11 12" key="2">
    <citation type="submission" date="2018-11" db="EMBL/GenBank/DDBJ databases">
        <authorList>
            <consortium name="Pathogen Informatics"/>
        </authorList>
    </citation>
    <scope>NUCLEOTIDE SEQUENCE [LARGE SCALE GENOMIC DNA]</scope>
</reference>
<dbReference type="PROSITE" id="PS00022">
    <property type="entry name" value="EGF_1"/>
    <property type="match status" value="1"/>
</dbReference>
<dbReference type="PANTHER" id="PTHR15382:SF8">
    <property type="entry name" value="CANOPY B"/>
    <property type="match status" value="1"/>
</dbReference>
<dbReference type="PROSITE" id="PS50026">
    <property type="entry name" value="EGF_3"/>
    <property type="match status" value="2"/>
</dbReference>
<keyword evidence="6" id="KW-0106">Calcium</keyword>
<dbReference type="CDD" id="cd00054">
    <property type="entry name" value="EGF_CA"/>
    <property type="match status" value="1"/>
</dbReference>
<sequence>MQRQNTRTCGALLIRLSSLALVVSAASSTDQCKYCAFVVETFKAGMKRTEKQHFAGGNTDWEERNLGKFAKSETRLVEIMEHLCKKDYLDDSGAEFTGIKDLEFKCQQLAEEHEESVENWYFHKQLSNPDFRKWLCYEKLRLCCDAGHYGAECKPCPGVDRGLPACSNHGSCQGDGSRGGTGLCSCHKGYVGFMCSNCDANYYAVQNGSTLTCHACHESCRGGCSGDGPKNCKDCSAGWLMNDSHECEGLEIPEQSSGTVLLDVDECLEEGRCGGEHSKCINTEGSYECTCEEGFVKNSNGACDIDVRGKFHFVLH</sequence>
<dbReference type="SMART" id="SM00261">
    <property type="entry name" value="FU"/>
    <property type="match status" value="2"/>
</dbReference>
<dbReference type="PANTHER" id="PTHR15382">
    <property type="entry name" value="CTG4A-RELATED"/>
    <property type="match status" value="1"/>
</dbReference>
<dbReference type="SMART" id="SM00181">
    <property type="entry name" value="EGF"/>
    <property type="match status" value="2"/>
</dbReference>
<dbReference type="SUPFAM" id="SSF57196">
    <property type="entry name" value="EGF/Laminin"/>
    <property type="match status" value="1"/>
</dbReference>
<feature type="disulfide bond" evidence="8">
    <location>
        <begin position="186"/>
        <end position="195"/>
    </location>
</feature>
<dbReference type="OrthoDB" id="19903at2759"/>
<dbReference type="EMBL" id="UYRT01086832">
    <property type="protein sequence ID" value="VDN31827.1"/>
    <property type="molecule type" value="Genomic_DNA"/>
</dbReference>
<dbReference type="InterPro" id="IPR049883">
    <property type="entry name" value="NOTCH1_EGF-like"/>
</dbReference>
<keyword evidence="12" id="KW-1185">Reference proteome</keyword>
<name>A0A183EBY1_9BILA</name>
<dbReference type="InterPro" id="IPR001881">
    <property type="entry name" value="EGF-like_Ca-bd_dom"/>
</dbReference>
<evidence type="ECO:0000313" key="13">
    <source>
        <dbReference type="WBParaSite" id="GPUH_0001849701-mRNA-1"/>
    </source>
</evidence>
<evidence type="ECO:0000313" key="12">
    <source>
        <dbReference type="Proteomes" id="UP000271098"/>
    </source>
</evidence>
<organism evidence="13">
    <name type="scientific">Gongylonema pulchrum</name>
    <dbReference type="NCBI Taxonomy" id="637853"/>
    <lineage>
        <taxon>Eukaryota</taxon>
        <taxon>Metazoa</taxon>
        <taxon>Ecdysozoa</taxon>
        <taxon>Nematoda</taxon>
        <taxon>Chromadorea</taxon>
        <taxon>Rhabditida</taxon>
        <taxon>Spirurina</taxon>
        <taxon>Spiruromorpha</taxon>
        <taxon>Spiruroidea</taxon>
        <taxon>Gongylonematidae</taxon>
        <taxon>Gongylonema</taxon>
    </lineage>
</organism>
<dbReference type="PROSITE" id="PS01187">
    <property type="entry name" value="EGF_CA"/>
    <property type="match status" value="1"/>
</dbReference>
<dbReference type="PROSITE" id="PS01248">
    <property type="entry name" value="EGF_LAM_1"/>
    <property type="match status" value="1"/>
</dbReference>
<feature type="domain" description="EGF-like" evidence="10">
    <location>
        <begin position="158"/>
        <end position="196"/>
    </location>
</feature>
<evidence type="ECO:0000256" key="2">
    <source>
        <dbReference type="ARBA" id="ARBA00007285"/>
    </source>
</evidence>
<reference evidence="13" key="1">
    <citation type="submission" date="2016-06" db="UniProtKB">
        <authorList>
            <consortium name="WormBaseParasite"/>
        </authorList>
    </citation>
    <scope>IDENTIFICATION</scope>
</reference>
<dbReference type="InterPro" id="IPR018097">
    <property type="entry name" value="EGF_Ca-bd_CS"/>
</dbReference>
<dbReference type="Gene3D" id="2.10.25.10">
    <property type="entry name" value="Laminin"/>
    <property type="match status" value="1"/>
</dbReference>
<evidence type="ECO:0000256" key="8">
    <source>
        <dbReference type="PROSITE-ProRule" id="PRU00076"/>
    </source>
</evidence>
<accession>A0A183EBY1</accession>
<feature type="domain" description="EGF-like" evidence="10">
    <location>
        <begin position="263"/>
        <end position="304"/>
    </location>
</feature>
<dbReference type="InterPro" id="IPR000742">
    <property type="entry name" value="EGF"/>
</dbReference>
<comment type="similarity">
    <text evidence="1">Belongs to the CRELD family.</text>
</comment>
<dbReference type="InterPro" id="IPR006212">
    <property type="entry name" value="Furin_repeat"/>
</dbReference>
<dbReference type="GO" id="GO:0005509">
    <property type="term" value="F:calcium ion binding"/>
    <property type="evidence" value="ECO:0007669"/>
    <property type="project" value="InterPro"/>
</dbReference>
<dbReference type="WBParaSite" id="GPUH_0001849701-mRNA-1">
    <property type="protein sequence ID" value="GPUH_0001849701-mRNA-1"/>
    <property type="gene ID" value="GPUH_0001849701"/>
</dbReference>
<evidence type="ECO:0000256" key="3">
    <source>
        <dbReference type="ARBA" id="ARBA00022536"/>
    </source>
</evidence>
<feature type="signal peptide" evidence="9">
    <location>
        <begin position="1"/>
        <end position="25"/>
    </location>
</feature>
<evidence type="ECO:0000256" key="5">
    <source>
        <dbReference type="ARBA" id="ARBA00022737"/>
    </source>
</evidence>
<dbReference type="PROSITE" id="PS01186">
    <property type="entry name" value="EGF_2"/>
    <property type="match status" value="1"/>
</dbReference>